<reference evidence="1" key="1">
    <citation type="submission" date="2020-05" db="EMBL/GenBank/DDBJ databases">
        <title>Large-scale comparative analyses of tick genomes elucidate their genetic diversity and vector capacities.</title>
        <authorList>
            <person name="Jia N."/>
            <person name="Wang J."/>
            <person name="Shi W."/>
            <person name="Du L."/>
            <person name="Sun Y."/>
            <person name="Zhan W."/>
            <person name="Jiang J."/>
            <person name="Wang Q."/>
            <person name="Zhang B."/>
            <person name="Ji P."/>
            <person name="Sakyi L.B."/>
            <person name="Cui X."/>
            <person name="Yuan T."/>
            <person name="Jiang B."/>
            <person name="Yang W."/>
            <person name="Lam T.T.-Y."/>
            <person name="Chang Q."/>
            <person name="Ding S."/>
            <person name="Wang X."/>
            <person name="Zhu J."/>
            <person name="Ruan X."/>
            <person name="Zhao L."/>
            <person name="Wei J."/>
            <person name="Que T."/>
            <person name="Du C."/>
            <person name="Cheng J."/>
            <person name="Dai P."/>
            <person name="Han X."/>
            <person name="Huang E."/>
            <person name="Gao Y."/>
            <person name="Liu J."/>
            <person name="Shao H."/>
            <person name="Ye R."/>
            <person name="Li L."/>
            <person name="Wei W."/>
            <person name="Wang X."/>
            <person name="Wang C."/>
            <person name="Yang T."/>
            <person name="Huo Q."/>
            <person name="Li W."/>
            <person name="Guo W."/>
            <person name="Chen H."/>
            <person name="Zhou L."/>
            <person name="Ni X."/>
            <person name="Tian J."/>
            <person name="Zhou Y."/>
            <person name="Sheng Y."/>
            <person name="Liu T."/>
            <person name="Pan Y."/>
            <person name="Xia L."/>
            <person name="Li J."/>
            <person name="Zhao F."/>
            <person name="Cao W."/>
        </authorList>
    </citation>
    <scope>NUCLEOTIDE SEQUENCE</scope>
    <source>
        <strain evidence="1">Hyas-2018</strain>
    </source>
</reference>
<evidence type="ECO:0000313" key="2">
    <source>
        <dbReference type="Proteomes" id="UP000821845"/>
    </source>
</evidence>
<name>A0ACB7RHX6_HYAAI</name>
<accession>A0ACB7RHX6</accession>
<proteinExistence type="predicted"/>
<evidence type="ECO:0000313" key="1">
    <source>
        <dbReference type="EMBL" id="KAH6921795.1"/>
    </source>
</evidence>
<comment type="caution">
    <text evidence="1">The sequence shown here is derived from an EMBL/GenBank/DDBJ whole genome shotgun (WGS) entry which is preliminary data.</text>
</comment>
<sequence length="590" mass="66232">MLAFSFQMVNGCMASRPNFLNDIETEMPCVDPGRLASSIESIHVKFSACGIELGRPCCKITDTANRCWITWHLPALNEALRVTSMHIFEHVTGKFTLSSFPELHTEYDRPESNLLESVTFVYWLLKEHRCVTRLHLGDAALLFCCFSALLCKVLQQNKGLEQVRFRPDDVRGVWRETRAMNALCSTLGKLSPILDVLDINALAPTEVSLGGIAKAWLEKDAIGTLLTSLKSNTTLEELTFTYSYDEPNLILWEGFEALRANRSLKSIKLVGVGLINSCALIMADILRDNNVLEEVSLSDNSISDLGASALAKALQLNSTLKRLDISKCMPTYDALSSFVHALSFNNTVECVRLDWAKSIRHGQHFPRVCVGWTPDTKSSATVEWFDAMRGGEVWITELIINCPGGVAQDCGEAVASFLENTCTLKKLTVDLDDRSYIFVAAVIRSLARNKSVTEARFQDYYIIDHLSKALQDLMRTNRTLNLLAFKTLYLKERAVRSLARALEDNFVLLTFELEYTPDVSMYLIYRVLDRNQSLLCRAVERVLGSSAEEESIRALRLLSTTDSLLDAVVAASGKQREECRRHVEESVRRL</sequence>
<dbReference type="Proteomes" id="UP000821845">
    <property type="component" value="Chromosome 9"/>
</dbReference>
<organism evidence="1 2">
    <name type="scientific">Hyalomma asiaticum</name>
    <name type="common">Tick</name>
    <dbReference type="NCBI Taxonomy" id="266040"/>
    <lineage>
        <taxon>Eukaryota</taxon>
        <taxon>Metazoa</taxon>
        <taxon>Ecdysozoa</taxon>
        <taxon>Arthropoda</taxon>
        <taxon>Chelicerata</taxon>
        <taxon>Arachnida</taxon>
        <taxon>Acari</taxon>
        <taxon>Parasitiformes</taxon>
        <taxon>Ixodida</taxon>
        <taxon>Ixodoidea</taxon>
        <taxon>Ixodidae</taxon>
        <taxon>Hyalomminae</taxon>
        <taxon>Hyalomma</taxon>
    </lineage>
</organism>
<dbReference type="EMBL" id="CM023489">
    <property type="protein sequence ID" value="KAH6921795.1"/>
    <property type="molecule type" value="Genomic_DNA"/>
</dbReference>
<keyword evidence="2" id="KW-1185">Reference proteome</keyword>
<protein>
    <submittedName>
        <fullName evidence="1">Uncharacterized protein</fullName>
    </submittedName>
</protein>
<gene>
    <name evidence="1" type="ORF">HPB50_004994</name>
</gene>